<protein>
    <submittedName>
        <fullName evidence="2">Uncharacterized protein</fullName>
    </submittedName>
</protein>
<dbReference type="EMBL" id="JANPWB010000011">
    <property type="protein sequence ID" value="KAJ1129207.1"/>
    <property type="molecule type" value="Genomic_DNA"/>
</dbReference>
<name>A0AAV7PLR2_PLEWA</name>
<reference evidence="2" key="1">
    <citation type="journal article" date="2022" name="bioRxiv">
        <title>Sequencing and chromosome-scale assembly of the giantPleurodeles waltlgenome.</title>
        <authorList>
            <person name="Brown T."/>
            <person name="Elewa A."/>
            <person name="Iarovenko S."/>
            <person name="Subramanian E."/>
            <person name="Araus A.J."/>
            <person name="Petzold A."/>
            <person name="Susuki M."/>
            <person name="Suzuki K.-i.T."/>
            <person name="Hayashi T."/>
            <person name="Toyoda A."/>
            <person name="Oliveira C."/>
            <person name="Osipova E."/>
            <person name="Leigh N.D."/>
            <person name="Simon A."/>
            <person name="Yun M.H."/>
        </authorList>
    </citation>
    <scope>NUCLEOTIDE SEQUENCE</scope>
    <source>
        <strain evidence="2">20211129_DDA</strain>
        <tissue evidence="2">Liver</tissue>
    </source>
</reference>
<gene>
    <name evidence="2" type="ORF">NDU88_007578</name>
</gene>
<organism evidence="2 3">
    <name type="scientific">Pleurodeles waltl</name>
    <name type="common">Iberian ribbed newt</name>
    <dbReference type="NCBI Taxonomy" id="8319"/>
    <lineage>
        <taxon>Eukaryota</taxon>
        <taxon>Metazoa</taxon>
        <taxon>Chordata</taxon>
        <taxon>Craniata</taxon>
        <taxon>Vertebrata</taxon>
        <taxon>Euteleostomi</taxon>
        <taxon>Amphibia</taxon>
        <taxon>Batrachia</taxon>
        <taxon>Caudata</taxon>
        <taxon>Salamandroidea</taxon>
        <taxon>Salamandridae</taxon>
        <taxon>Pleurodelinae</taxon>
        <taxon>Pleurodeles</taxon>
    </lineage>
</organism>
<keyword evidence="3" id="KW-1185">Reference proteome</keyword>
<comment type="caution">
    <text evidence="2">The sequence shown here is derived from an EMBL/GenBank/DDBJ whole genome shotgun (WGS) entry which is preliminary data.</text>
</comment>
<proteinExistence type="predicted"/>
<accession>A0AAV7PLR2</accession>
<evidence type="ECO:0000313" key="2">
    <source>
        <dbReference type="EMBL" id="KAJ1129207.1"/>
    </source>
</evidence>
<dbReference type="Proteomes" id="UP001066276">
    <property type="component" value="Chromosome 7"/>
</dbReference>
<evidence type="ECO:0000256" key="1">
    <source>
        <dbReference type="SAM" id="MobiDB-lite"/>
    </source>
</evidence>
<evidence type="ECO:0000313" key="3">
    <source>
        <dbReference type="Proteomes" id="UP001066276"/>
    </source>
</evidence>
<feature type="region of interest" description="Disordered" evidence="1">
    <location>
        <begin position="1"/>
        <end position="62"/>
    </location>
</feature>
<dbReference type="AlphaFoldDB" id="A0AAV7PLR2"/>
<sequence length="95" mass="10424">MSALSAQVLRPRPKGLPPHSSICPARNSQAPLRLQRSAQPRAHPHRRAQQPAAPTPQRGRPAIKFVQCCLNKDKYKTEARCPAEPHKVPAILLAG</sequence>